<dbReference type="RefSeq" id="WP_265508936.1">
    <property type="nucleotide sequence ID" value="NZ_JAOTBE010000151.1"/>
</dbReference>
<reference evidence="1 2" key="1">
    <citation type="submission" date="2024-09" db="EMBL/GenBank/DDBJ databases">
        <authorList>
            <person name="Sun Q."/>
            <person name="Mori K."/>
        </authorList>
    </citation>
    <scope>NUCLEOTIDE SEQUENCE [LARGE SCALE GENOMIC DNA]</scope>
    <source>
        <strain evidence="1 2">CCM 7904</strain>
    </source>
</reference>
<proteinExistence type="predicted"/>
<protein>
    <recommendedName>
        <fullName evidence="3">Transposase</fullName>
    </recommendedName>
</protein>
<sequence length="60" mass="6446">MTFQAALVAAYHTPSLNSFADRPRKAGKPHKVIITAIAGKRVTIAKALCKSHQKWTAATA</sequence>
<name>A0ABV6CDU5_9RHOB</name>
<dbReference type="Proteomes" id="UP001589795">
    <property type="component" value="Unassembled WGS sequence"/>
</dbReference>
<accession>A0ABV6CDU5</accession>
<comment type="caution">
    <text evidence="1">The sequence shown here is derived from an EMBL/GenBank/DDBJ whole genome shotgun (WGS) entry which is preliminary data.</text>
</comment>
<evidence type="ECO:0000313" key="1">
    <source>
        <dbReference type="EMBL" id="MFC0198900.1"/>
    </source>
</evidence>
<evidence type="ECO:0008006" key="3">
    <source>
        <dbReference type="Google" id="ProtNLM"/>
    </source>
</evidence>
<keyword evidence="2" id="KW-1185">Reference proteome</keyword>
<gene>
    <name evidence="1" type="ORF">ACFFIZ_00690</name>
</gene>
<organism evidence="1 2">
    <name type="scientific">Paracoccus rhizosphaerae</name>
    <dbReference type="NCBI Taxonomy" id="1133347"/>
    <lineage>
        <taxon>Bacteria</taxon>
        <taxon>Pseudomonadati</taxon>
        <taxon>Pseudomonadota</taxon>
        <taxon>Alphaproteobacteria</taxon>
        <taxon>Rhodobacterales</taxon>
        <taxon>Paracoccaceae</taxon>
        <taxon>Paracoccus</taxon>
    </lineage>
</organism>
<evidence type="ECO:0000313" key="2">
    <source>
        <dbReference type="Proteomes" id="UP001589795"/>
    </source>
</evidence>
<dbReference type="EMBL" id="JBHLWQ010000009">
    <property type="protein sequence ID" value="MFC0198900.1"/>
    <property type="molecule type" value="Genomic_DNA"/>
</dbReference>